<dbReference type="Gene3D" id="3.30.70.1230">
    <property type="entry name" value="Nucleotide cyclase"/>
    <property type="match status" value="1"/>
</dbReference>
<evidence type="ECO:0000256" key="1">
    <source>
        <dbReference type="PROSITE-ProRule" id="PRU00169"/>
    </source>
</evidence>
<dbReference type="Pfam" id="PF00072">
    <property type="entry name" value="Response_reg"/>
    <property type="match status" value="1"/>
</dbReference>
<dbReference type="InterPro" id="IPR050697">
    <property type="entry name" value="Adenylyl/Guanylyl_Cyclase_3/4"/>
</dbReference>
<protein>
    <submittedName>
        <fullName evidence="4">Regulator of RpoS</fullName>
    </submittedName>
</protein>
<dbReference type="InterPro" id="IPR011006">
    <property type="entry name" value="CheY-like_superfamily"/>
</dbReference>
<dbReference type="Proteomes" id="UP001055167">
    <property type="component" value="Unassembled WGS sequence"/>
</dbReference>
<dbReference type="PROSITE" id="PS50110">
    <property type="entry name" value="RESPONSE_REGULATORY"/>
    <property type="match status" value="1"/>
</dbReference>
<dbReference type="CDD" id="cd07302">
    <property type="entry name" value="CHD"/>
    <property type="match status" value="1"/>
</dbReference>
<sequence>MSLGAAIAKILVVDDEPDLEALILQKFRRRIREGAVTFLFARDGVDALALLAEHRDVDLVVSDINMPRMDGLSLLAKLQEADEKLSTVIVSAYGDMANIRVAMNRGAFDFLTKPIDFTDFETTVDRTIFHVRAMREVRRRQVEAERAHATLSRYFSPNLAERLAADASSLAPGGHRRDVASLFTDVAGFTSLVESLDPALLAELLNGYLALMTGIVFAHEGTVGKIVGDAIHVLFGAPGDQPDHASRAVACALALDEAAEAQRVRWRERGVDLGATRIGVHAGPAIVGNFGGDRFFDYTAYGDTINTAARLEAANKALGTRICISAAVAERAEGFRGRPIGDLVLRGKAEALRAFEPLSPAVYADPGTTRYGEAFDKLAAGDPAAMPAFASLVGLRADDHLASFHLRRLLNGESGTRIDLRAA</sequence>
<proteinExistence type="predicted"/>
<evidence type="ECO:0000259" key="3">
    <source>
        <dbReference type="PROSITE" id="PS50125"/>
    </source>
</evidence>
<dbReference type="Gene3D" id="3.40.50.2300">
    <property type="match status" value="1"/>
</dbReference>
<feature type="domain" description="Guanylate cyclase" evidence="3">
    <location>
        <begin position="180"/>
        <end position="312"/>
    </location>
</feature>
<reference evidence="4" key="1">
    <citation type="journal article" date="2021" name="Front. Microbiol.">
        <title>Comprehensive Comparative Genomics and Phenotyping of Methylobacterium Species.</title>
        <authorList>
            <person name="Alessa O."/>
            <person name="Ogura Y."/>
            <person name="Fujitani Y."/>
            <person name="Takami H."/>
            <person name="Hayashi T."/>
            <person name="Sahin N."/>
            <person name="Tani A."/>
        </authorList>
    </citation>
    <scope>NUCLEOTIDE SEQUENCE</scope>
    <source>
        <strain evidence="4">KCTC 52305</strain>
    </source>
</reference>
<dbReference type="SMART" id="SM00448">
    <property type="entry name" value="REC"/>
    <property type="match status" value="1"/>
</dbReference>
<feature type="modified residue" description="4-aspartylphosphate" evidence="1">
    <location>
        <position position="63"/>
    </location>
</feature>
<dbReference type="PANTHER" id="PTHR43081:SF20">
    <property type="entry name" value="TWO-COMPONENT RESPONSE REGULATOR"/>
    <property type="match status" value="1"/>
</dbReference>
<keyword evidence="5" id="KW-1185">Reference proteome</keyword>
<dbReference type="SMART" id="SM00044">
    <property type="entry name" value="CYCc"/>
    <property type="match status" value="1"/>
</dbReference>
<accession>A0ABQ4R7Q8</accession>
<dbReference type="SUPFAM" id="SSF52172">
    <property type="entry name" value="CheY-like"/>
    <property type="match status" value="1"/>
</dbReference>
<dbReference type="Pfam" id="PF00211">
    <property type="entry name" value="Guanylate_cyc"/>
    <property type="match status" value="1"/>
</dbReference>
<evidence type="ECO:0000259" key="2">
    <source>
        <dbReference type="PROSITE" id="PS50110"/>
    </source>
</evidence>
<dbReference type="PROSITE" id="PS50125">
    <property type="entry name" value="GUANYLATE_CYCLASE_2"/>
    <property type="match status" value="1"/>
</dbReference>
<gene>
    <name evidence="4" type="primary">rssB_6</name>
    <name evidence="4" type="ORF">OPKNFCMD_6524</name>
</gene>
<dbReference type="InterPro" id="IPR001789">
    <property type="entry name" value="Sig_transdc_resp-reg_receiver"/>
</dbReference>
<evidence type="ECO:0000313" key="4">
    <source>
        <dbReference type="EMBL" id="GJD53746.1"/>
    </source>
</evidence>
<name>A0ABQ4R7Q8_9HYPH</name>
<dbReference type="InterPro" id="IPR001054">
    <property type="entry name" value="A/G_cyclase"/>
</dbReference>
<feature type="domain" description="Response regulatory" evidence="2">
    <location>
        <begin position="9"/>
        <end position="128"/>
    </location>
</feature>
<evidence type="ECO:0000313" key="5">
    <source>
        <dbReference type="Proteomes" id="UP001055167"/>
    </source>
</evidence>
<reference evidence="4" key="2">
    <citation type="submission" date="2021-08" db="EMBL/GenBank/DDBJ databases">
        <authorList>
            <person name="Tani A."/>
            <person name="Ola A."/>
            <person name="Ogura Y."/>
            <person name="Katsura K."/>
            <person name="Hayashi T."/>
        </authorList>
    </citation>
    <scope>NUCLEOTIDE SEQUENCE</scope>
    <source>
        <strain evidence="4">KCTC 52305</strain>
    </source>
</reference>
<dbReference type="InterPro" id="IPR029787">
    <property type="entry name" value="Nucleotide_cyclase"/>
</dbReference>
<dbReference type="EMBL" id="BPQH01000036">
    <property type="protein sequence ID" value="GJD53746.1"/>
    <property type="molecule type" value="Genomic_DNA"/>
</dbReference>
<dbReference type="CDD" id="cd17536">
    <property type="entry name" value="REC_YesN-like"/>
    <property type="match status" value="1"/>
</dbReference>
<dbReference type="SUPFAM" id="SSF55073">
    <property type="entry name" value="Nucleotide cyclase"/>
    <property type="match status" value="1"/>
</dbReference>
<keyword evidence="1" id="KW-0597">Phosphoprotein</keyword>
<dbReference type="PANTHER" id="PTHR43081">
    <property type="entry name" value="ADENYLATE CYCLASE, TERMINAL-DIFFERENTIATION SPECIFIC-RELATED"/>
    <property type="match status" value="1"/>
</dbReference>
<comment type="caution">
    <text evidence="4">The sequence shown here is derived from an EMBL/GenBank/DDBJ whole genome shotgun (WGS) entry which is preliminary data.</text>
</comment>
<dbReference type="RefSeq" id="WP_128564170.1">
    <property type="nucleotide sequence ID" value="NZ_BPQH01000036.1"/>
</dbReference>
<organism evidence="4 5">
    <name type="scientific">Methylobacterium crusticola</name>
    <dbReference type="NCBI Taxonomy" id="1697972"/>
    <lineage>
        <taxon>Bacteria</taxon>
        <taxon>Pseudomonadati</taxon>
        <taxon>Pseudomonadota</taxon>
        <taxon>Alphaproteobacteria</taxon>
        <taxon>Hyphomicrobiales</taxon>
        <taxon>Methylobacteriaceae</taxon>
        <taxon>Methylobacterium</taxon>
    </lineage>
</organism>